<accession>A0AAE4TR93</accession>
<dbReference type="Proteomes" id="UP001186118">
    <property type="component" value="Unassembled WGS sequence"/>
</dbReference>
<dbReference type="AlphaFoldDB" id="A0AAE4TR93"/>
<sequence>MCKMDKNAIRQENPELNDGLLEYGKIKTLRDDATAKKTGEGFEKIGSLYFSYQTINARFDSYHVSSLSTVDLKIRCFYVVDFKETMKIKINNDFYEVEGYDTDNKKVYMYLFLRKVGYFDGGSYIETT</sequence>
<proteinExistence type="predicted"/>
<gene>
    <name evidence="1" type="ORF">KB584_04360</name>
</gene>
<dbReference type="EMBL" id="JAGQEX010000007">
    <property type="protein sequence ID" value="MDV5976698.1"/>
    <property type="molecule type" value="Genomic_DNA"/>
</dbReference>
<organism evidence="1 2">
    <name type="scientific">Streptococcus canis</name>
    <dbReference type="NCBI Taxonomy" id="1329"/>
    <lineage>
        <taxon>Bacteria</taxon>
        <taxon>Bacillati</taxon>
        <taxon>Bacillota</taxon>
        <taxon>Bacilli</taxon>
        <taxon>Lactobacillales</taxon>
        <taxon>Streptococcaceae</taxon>
        <taxon>Streptococcus</taxon>
    </lineage>
</organism>
<comment type="caution">
    <text evidence="1">The sequence shown here is derived from an EMBL/GenBank/DDBJ whole genome shotgun (WGS) entry which is preliminary data.</text>
</comment>
<reference evidence="1" key="1">
    <citation type="submission" date="2021-04" db="EMBL/GenBank/DDBJ databases">
        <title>Draft genomes of 20 S. canis strains.</title>
        <authorList>
            <person name="Pagnossin D."/>
            <person name="Weir W."/>
            <person name="Smith A."/>
            <person name="Ure R."/>
            <person name="Oravcova K."/>
        </authorList>
    </citation>
    <scope>NUCLEOTIDE SEQUENCE</scope>
    <source>
        <strain evidence="1">284</strain>
    </source>
</reference>
<name>A0AAE4TR93_STRCB</name>
<evidence type="ECO:0000313" key="2">
    <source>
        <dbReference type="Proteomes" id="UP001186118"/>
    </source>
</evidence>
<evidence type="ECO:0000313" key="1">
    <source>
        <dbReference type="EMBL" id="MDV5976698.1"/>
    </source>
</evidence>
<protein>
    <submittedName>
        <fullName evidence="1">Phage head-tail adapter protein</fullName>
    </submittedName>
</protein>